<comment type="similarity">
    <text evidence="2">Belongs to the ribose-phosphate pyrophosphokinase family.</text>
</comment>
<evidence type="ECO:0000259" key="3">
    <source>
        <dbReference type="Pfam" id="PF00156"/>
    </source>
</evidence>
<dbReference type="InterPro" id="IPR029099">
    <property type="entry name" value="Pribosyltran_N"/>
</dbReference>
<dbReference type="GO" id="GO:0006164">
    <property type="term" value="P:purine nucleotide biosynthetic process"/>
    <property type="evidence" value="ECO:0007669"/>
    <property type="project" value="TreeGrafter"/>
</dbReference>
<feature type="domain" description="Phosphoribosyltransferase" evidence="3">
    <location>
        <begin position="146"/>
        <end position="252"/>
    </location>
</feature>
<dbReference type="AlphaFoldDB" id="A0A0S2TBP2"/>
<dbReference type="STRING" id="1748243.Tel_04860"/>
<dbReference type="InterPro" id="IPR029057">
    <property type="entry name" value="PRTase-like"/>
</dbReference>
<proteinExistence type="inferred from homology"/>
<dbReference type="Proteomes" id="UP000055136">
    <property type="component" value="Chromosome"/>
</dbReference>
<dbReference type="EMBL" id="CP013099">
    <property type="protein sequence ID" value="ALP52530.1"/>
    <property type="molecule type" value="Genomic_DNA"/>
</dbReference>
<dbReference type="Pfam" id="PF00156">
    <property type="entry name" value="Pribosyltran"/>
    <property type="match status" value="1"/>
</dbReference>
<organism evidence="5 6">
    <name type="scientific">Candidatus Tenderia electrophaga</name>
    <dbReference type="NCBI Taxonomy" id="1748243"/>
    <lineage>
        <taxon>Bacteria</taxon>
        <taxon>Pseudomonadati</taxon>
        <taxon>Pseudomonadota</taxon>
        <taxon>Gammaproteobacteria</taxon>
        <taxon>Candidatus Tenderiales</taxon>
        <taxon>Candidatus Tenderiaceae</taxon>
        <taxon>Candidatus Tenderia</taxon>
    </lineage>
</organism>
<evidence type="ECO:0000313" key="6">
    <source>
        <dbReference type="Proteomes" id="UP000055136"/>
    </source>
</evidence>
<dbReference type="Gene3D" id="3.40.50.2020">
    <property type="match status" value="2"/>
</dbReference>
<name>A0A0S2TBP2_9GAMM</name>
<dbReference type="InterPro" id="IPR000836">
    <property type="entry name" value="PRTase_dom"/>
</dbReference>
<dbReference type="PANTHER" id="PTHR10210">
    <property type="entry name" value="RIBOSE-PHOSPHATE DIPHOSPHOKINASE FAMILY MEMBER"/>
    <property type="match status" value="1"/>
</dbReference>
<dbReference type="NCBIfam" id="NF005537">
    <property type="entry name" value="PRK07199.1"/>
    <property type="match status" value="1"/>
</dbReference>
<reference evidence="5" key="1">
    <citation type="submission" date="2015-10" db="EMBL/GenBank/DDBJ databases">
        <title>Description of Candidatus Tenderia electrophaga gen. nov, sp. nov., an Uncultivated Electroautotroph from a Biocathode Enrichment.</title>
        <authorList>
            <person name="Eddie B.J."/>
            <person name="Malanoski A.P."/>
            <person name="Wang Z."/>
            <person name="Hall R.J."/>
            <person name="Oh S.D."/>
            <person name="Heiner C."/>
            <person name="Lin B."/>
            <person name="Strycharz-Glaven S.M."/>
        </authorList>
    </citation>
    <scope>NUCLEOTIDE SEQUENCE [LARGE SCALE GENOMIC DNA]</scope>
    <source>
        <strain evidence="5">NRL1</strain>
    </source>
</reference>
<feature type="domain" description="Ribose-phosphate pyrophosphokinase N-terminal" evidence="4">
    <location>
        <begin position="2"/>
        <end position="108"/>
    </location>
</feature>
<evidence type="ECO:0000256" key="2">
    <source>
        <dbReference type="RuleBase" id="RU004324"/>
    </source>
</evidence>
<dbReference type="GO" id="GO:0006015">
    <property type="term" value="P:5-phosphoribose 1-diphosphate biosynthetic process"/>
    <property type="evidence" value="ECO:0007669"/>
    <property type="project" value="TreeGrafter"/>
</dbReference>
<evidence type="ECO:0000313" key="5">
    <source>
        <dbReference type="EMBL" id="ALP52530.1"/>
    </source>
</evidence>
<dbReference type="PANTHER" id="PTHR10210:SF41">
    <property type="entry name" value="RIBOSE-PHOSPHATE PYROPHOSPHOKINASE 1, CHLOROPLASTIC"/>
    <property type="match status" value="1"/>
</dbReference>
<gene>
    <name evidence="5" type="ORF">Tel_04860</name>
</gene>
<dbReference type="GO" id="GO:0005737">
    <property type="term" value="C:cytoplasm"/>
    <property type="evidence" value="ECO:0007669"/>
    <property type="project" value="TreeGrafter"/>
</dbReference>
<dbReference type="KEGG" id="tee:Tel_04860"/>
<evidence type="ECO:0000259" key="4">
    <source>
        <dbReference type="Pfam" id="PF13793"/>
    </source>
</evidence>
<keyword evidence="1 2" id="KW-0545">Nucleotide biosynthesis</keyword>
<dbReference type="GO" id="GO:0000287">
    <property type="term" value="F:magnesium ion binding"/>
    <property type="evidence" value="ECO:0007669"/>
    <property type="project" value="InterPro"/>
</dbReference>
<dbReference type="CDD" id="cd06223">
    <property type="entry name" value="PRTases_typeI"/>
    <property type="match status" value="1"/>
</dbReference>
<protein>
    <submittedName>
        <fullName evidence="5">Phosphoribosylpyrophosphate synthetase</fullName>
    </submittedName>
</protein>
<dbReference type="InterPro" id="IPR005946">
    <property type="entry name" value="Rib-P_diPkinase"/>
</dbReference>
<evidence type="ECO:0000256" key="1">
    <source>
        <dbReference type="ARBA" id="ARBA00022727"/>
    </source>
</evidence>
<dbReference type="SUPFAM" id="SSF53271">
    <property type="entry name" value="PRTase-like"/>
    <property type="match status" value="2"/>
</dbReference>
<dbReference type="NCBIfam" id="TIGR01251">
    <property type="entry name" value="ribP_PPkin"/>
    <property type="match status" value="1"/>
</dbReference>
<keyword evidence="6" id="KW-1185">Reference proteome</keyword>
<accession>A0A0S2TBP2</accession>
<dbReference type="Pfam" id="PF13793">
    <property type="entry name" value="Pribosyltran_N"/>
    <property type="match status" value="1"/>
</dbReference>
<dbReference type="GO" id="GO:0002189">
    <property type="term" value="C:ribose phosphate diphosphokinase complex"/>
    <property type="evidence" value="ECO:0007669"/>
    <property type="project" value="TreeGrafter"/>
</dbReference>
<dbReference type="GO" id="GO:0004749">
    <property type="term" value="F:ribose phosphate diphosphokinase activity"/>
    <property type="evidence" value="ECO:0007669"/>
    <property type="project" value="TreeGrafter"/>
</dbReference>
<dbReference type="SMART" id="SM01400">
    <property type="entry name" value="Pribosyltran_N"/>
    <property type="match status" value="1"/>
</dbReference>
<sequence>MQLLGFHDYRHQAKRLADTLGIEYRQIAVHRFPDGESKVTLPIELDDELIICRSLDFPNSKLIELYLTCATARHHGAKHITLVAPYLCYMRQDIAFHPGEAVSQQIIGAWLGQLFERIVTVDPHLHRSHNLSQVMRGAETVTLSAAELMADFLAKRPSPPILLGPDSESEQWVKRIAARDGLEWQVASKQRHGDHDVDIRLPDYDFNDRVVVIVDDVVSTGRTIAQTAKALKQAGARTVDCLVTHALFAEDSEQVLANACITHVWSTDSIDHHSNVIELDPLLATALVD</sequence>